<keyword evidence="1 2" id="KW-0808">Transferase</keyword>
<dbReference type="Proteomes" id="UP000286075">
    <property type="component" value="Unassembled WGS sequence"/>
</dbReference>
<dbReference type="Pfam" id="PF00132">
    <property type="entry name" value="Hexapep"/>
    <property type="match status" value="1"/>
</dbReference>
<dbReference type="GO" id="GO:0008870">
    <property type="term" value="F:galactoside O-acetyltransferase activity"/>
    <property type="evidence" value="ECO:0007669"/>
    <property type="project" value="TreeGrafter"/>
</dbReference>
<comment type="caution">
    <text evidence="2">The sequence shown here is derived from an EMBL/GenBank/DDBJ whole genome shotgun (WGS) entry which is preliminary data.</text>
</comment>
<dbReference type="SUPFAM" id="SSF51161">
    <property type="entry name" value="Trimeric LpxA-like enzymes"/>
    <property type="match status" value="1"/>
</dbReference>
<keyword evidence="1 2" id="KW-0012">Acyltransferase</keyword>
<name>A0A413H6T0_9BACE</name>
<dbReference type="EMBL" id="QSCF01000011">
    <property type="protein sequence ID" value="RGX79262.1"/>
    <property type="molecule type" value="Genomic_DNA"/>
</dbReference>
<dbReference type="Gene3D" id="2.160.10.10">
    <property type="entry name" value="Hexapeptide repeat proteins"/>
    <property type="match status" value="1"/>
</dbReference>
<comment type="similarity">
    <text evidence="1">Belongs to the transferase hexapeptide repeat family.</text>
</comment>
<accession>A0A413H6T0</accession>
<dbReference type="InterPro" id="IPR011004">
    <property type="entry name" value="Trimer_LpxA-like_sf"/>
</dbReference>
<dbReference type="EC" id="2.3.1.-" evidence="1"/>
<dbReference type="InterPro" id="IPR001451">
    <property type="entry name" value="Hexapep"/>
</dbReference>
<dbReference type="OrthoDB" id="9814490at2"/>
<dbReference type="AlphaFoldDB" id="A0A413H6T0"/>
<dbReference type="PANTHER" id="PTHR43017:SF1">
    <property type="entry name" value="ACETYLTRANSFERASE YJL218W-RELATED"/>
    <property type="match status" value="1"/>
</dbReference>
<protein>
    <recommendedName>
        <fullName evidence="1">Acetyltransferase</fullName>
        <ecNumber evidence="1">2.3.1.-</ecNumber>
    </recommendedName>
</protein>
<dbReference type="PANTHER" id="PTHR43017">
    <property type="entry name" value="GALACTOSIDE O-ACETYLTRANSFERASE"/>
    <property type="match status" value="1"/>
</dbReference>
<evidence type="ECO:0000256" key="1">
    <source>
        <dbReference type="RuleBase" id="RU367021"/>
    </source>
</evidence>
<dbReference type="CDD" id="cd04647">
    <property type="entry name" value="LbH_MAT_like"/>
    <property type="match status" value="1"/>
</dbReference>
<evidence type="ECO:0000313" key="2">
    <source>
        <dbReference type="EMBL" id="RGX79262.1"/>
    </source>
</evidence>
<dbReference type="RefSeq" id="WP_117987258.1">
    <property type="nucleotide sequence ID" value="NZ_CABMFG010000011.1"/>
</dbReference>
<evidence type="ECO:0000313" key="3">
    <source>
        <dbReference type="Proteomes" id="UP000286075"/>
    </source>
</evidence>
<organism evidence="2 3">
    <name type="scientific">Bacteroides stercorirosoris</name>
    <dbReference type="NCBI Taxonomy" id="871324"/>
    <lineage>
        <taxon>Bacteria</taxon>
        <taxon>Pseudomonadati</taxon>
        <taxon>Bacteroidota</taxon>
        <taxon>Bacteroidia</taxon>
        <taxon>Bacteroidales</taxon>
        <taxon>Bacteroidaceae</taxon>
        <taxon>Bacteroides</taxon>
    </lineage>
</organism>
<proteinExistence type="inferred from homology"/>
<gene>
    <name evidence="2" type="ORF">DXA68_09195</name>
</gene>
<dbReference type="InterPro" id="IPR039369">
    <property type="entry name" value="LacA-like"/>
</dbReference>
<reference evidence="2 3" key="1">
    <citation type="submission" date="2018-08" db="EMBL/GenBank/DDBJ databases">
        <title>A genome reference for cultivated species of the human gut microbiota.</title>
        <authorList>
            <person name="Zou Y."/>
            <person name="Xue W."/>
            <person name="Luo G."/>
        </authorList>
    </citation>
    <scope>NUCLEOTIDE SEQUENCE [LARGE SCALE GENOMIC DNA]</scope>
    <source>
        <strain evidence="2 3">OF03-9BH</strain>
    </source>
</reference>
<sequence>MKLLKKVIDKIRDRFLSDEEYARRIGVKIGKHCYISTRRFPSEAYLISIGDYVRIAPNTMFFTHGGLWSIRKKYKDKNIDYFGKITIGDYTYIGEGCMIMPGVTIGTNVIIGAGSVVTKSVPDNCMVAGNPIKYIGNTEAFYEKIKLHNIGTSGLSFEEKREKLLKLEEDSFVVKPYINFLPK</sequence>